<reference evidence="2 3" key="1">
    <citation type="submission" date="2018-04" db="EMBL/GenBank/DDBJ databases">
        <title>The genome of golden apple snail Pomacea canaliculata provides insight into stress tolerance and invasive adaptation.</title>
        <authorList>
            <person name="Liu C."/>
            <person name="Liu B."/>
            <person name="Ren Y."/>
            <person name="Zhang Y."/>
            <person name="Wang H."/>
            <person name="Li S."/>
            <person name="Jiang F."/>
            <person name="Yin L."/>
            <person name="Zhang G."/>
            <person name="Qian W."/>
            <person name="Fan W."/>
        </authorList>
    </citation>
    <scope>NUCLEOTIDE SEQUENCE [LARGE SCALE GENOMIC DNA]</scope>
    <source>
        <strain evidence="2">SZHN2017</strain>
        <tissue evidence="2">Muscle</tissue>
    </source>
</reference>
<sequence>MGVHRKESRKQGIDDVQINKSLSTIAVNMTAQMTETALSHKATNASVHRRRRNDYDDIYKWQEEEYEEDDEEEMKEYLAEVGEPTFLQRMAKNWQIVGLRLILLGSPLILFCAIFCCCCRWACKIWCSTFQESCSPCCPQALKDVFKSFYTDPMYEKVRELGEAFGVEITFTTYEKIKENYGAEGQYDDYTNPLGLPYM</sequence>
<proteinExistence type="predicted"/>
<evidence type="ECO:0000256" key="1">
    <source>
        <dbReference type="SAM" id="Phobius"/>
    </source>
</evidence>
<keyword evidence="1" id="KW-0812">Transmembrane</keyword>
<dbReference type="EMBL" id="PZQS01000009">
    <property type="protein sequence ID" value="PVD24365.1"/>
    <property type="molecule type" value="Genomic_DNA"/>
</dbReference>
<keyword evidence="1" id="KW-1133">Transmembrane helix</keyword>
<name>A0A2T7NT66_POMCA</name>
<keyword evidence="1" id="KW-0472">Membrane</keyword>
<dbReference type="Proteomes" id="UP000245119">
    <property type="component" value="Linkage Group LG9"/>
</dbReference>
<organism evidence="2 3">
    <name type="scientific">Pomacea canaliculata</name>
    <name type="common">Golden apple snail</name>
    <dbReference type="NCBI Taxonomy" id="400727"/>
    <lineage>
        <taxon>Eukaryota</taxon>
        <taxon>Metazoa</taxon>
        <taxon>Spiralia</taxon>
        <taxon>Lophotrochozoa</taxon>
        <taxon>Mollusca</taxon>
        <taxon>Gastropoda</taxon>
        <taxon>Caenogastropoda</taxon>
        <taxon>Architaenioglossa</taxon>
        <taxon>Ampullarioidea</taxon>
        <taxon>Ampullariidae</taxon>
        <taxon>Pomacea</taxon>
    </lineage>
</organism>
<evidence type="ECO:0000313" key="3">
    <source>
        <dbReference type="Proteomes" id="UP000245119"/>
    </source>
</evidence>
<keyword evidence="3" id="KW-1185">Reference proteome</keyword>
<protein>
    <submittedName>
        <fullName evidence="2">Uncharacterized protein</fullName>
    </submittedName>
</protein>
<feature type="transmembrane region" description="Helical" evidence="1">
    <location>
        <begin position="97"/>
        <end position="122"/>
    </location>
</feature>
<evidence type="ECO:0000313" key="2">
    <source>
        <dbReference type="EMBL" id="PVD24365.1"/>
    </source>
</evidence>
<gene>
    <name evidence="2" type="ORF">C0Q70_14846</name>
</gene>
<dbReference type="OrthoDB" id="6148571at2759"/>
<dbReference type="AlphaFoldDB" id="A0A2T7NT66"/>
<accession>A0A2T7NT66</accession>
<comment type="caution">
    <text evidence="2">The sequence shown here is derived from an EMBL/GenBank/DDBJ whole genome shotgun (WGS) entry which is preliminary data.</text>
</comment>